<evidence type="ECO:0000256" key="11">
    <source>
        <dbReference type="SAM" id="MobiDB-lite"/>
    </source>
</evidence>
<feature type="region of interest" description="Disordered" evidence="11">
    <location>
        <begin position="116"/>
        <end position="175"/>
    </location>
</feature>
<dbReference type="InterPro" id="IPR005727">
    <property type="entry name" value="Ribosomal_uL22_bac/chlpt-type"/>
</dbReference>
<comment type="function">
    <text evidence="7">The globular domain of the protein is located near the polypeptide exit tunnel on the outside of the subunit, while an extended beta-hairpin is found that lines the wall of the exit tunnel in the center of the 70S ribosome.</text>
</comment>
<protein>
    <recommendedName>
        <fullName evidence="6 7">Large ribosomal subunit protein uL22</fullName>
    </recommendedName>
</protein>
<reference evidence="12 13" key="1">
    <citation type="journal article" date="2016" name="Nat. Commun.">
        <title>Thousands of microbial genomes shed light on interconnected biogeochemical processes in an aquifer system.</title>
        <authorList>
            <person name="Anantharaman K."/>
            <person name="Brown C.T."/>
            <person name="Hug L.A."/>
            <person name="Sharon I."/>
            <person name="Castelle C.J."/>
            <person name="Probst A.J."/>
            <person name="Thomas B.C."/>
            <person name="Singh A."/>
            <person name="Wilkins M.J."/>
            <person name="Karaoz U."/>
            <person name="Brodie E.L."/>
            <person name="Williams K.H."/>
            <person name="Hubbard S.S."/>
            <person name="Banfield J.F."/>
        </authorList>
    </citation>
    <scope>NUCLEOTIDE SEQUENCE [LARGE SCALE GENOMIC DNA]</scope>
</reference>
<dbReference type="SUPFAM" id="SSF54843">
    <property type="entry name" value="Ribosomal protein L22"/>
    <property type="match status" value="1"/>
</dbReference>
<comment type="function">
    <text evidence="7 10">This protein binds specifically to 23S rRNA; its binding is stimulated by other ribosomal proteins, e.g., L4, L17, and L20. It is important during the early stages of 50S assembly. It makes multiple contacts with different domains of the 23S rRNA in the assembled 50S subunit and ribosome.</text>
</comment>
<evidence type="ECO:0000256" key="10">
    <source>
        <dbReference type="RuleBase" id="RU004008"/>
    </source>
</evidence>
<sequence>MDIRAEGKYIRVSPQKARLVAEAVRRLPLERAMTFLETLPRRSAGPMRKVIGSAIANAQNNHKISRTNLFIRSIAVDEGTFFKRFRAVSRGMAHGYEKRTSHITVVLGIKKEGIPQKDTKKPVKQVRQTRTKASDVQPVEKISAPVEKHVAQERIKPLPKRTIVPRQVTRQKKGM</sequence>
<evidence type="ECO:0000256" key="6">
    <source>
        <dbReference type="ARBA" id="ARBA00035207"/>
    </source>
</evidence>
<evidence type="ECO:0000313" key="12">
    <source>
        <dbReference type="EMBL" id="OGK53582.1"/>
    </source>
</evidence>
<accession>A0A1F7JD93</accession>
<keyword evidence="5 7" id="KW-0687">Ribonucleoprotein</keyword>
<evidence type="ECO:0000256" key="9">
    <source>
        <dbReference type="RuleBase" id="RU004006"/>
    </source>
</evidence>
<dbReference type="GO" id="GO:0022625">
    <property type="term" value="C:cytosolic large ribosomal subunit"/>
    <property type="evidence" value="ECO:0007669"/>
    <property type="project" value="TreeGrafter"/>
</dbReference>
<evidence type="ECO:0000256" key="4">
    <source>
        <dbReference type="ARBA" id="ARBA00022980"/>
    </source>
</evidence>
<evidence type="ECO:0000256" key="7">
    <source>
        <dbReference type="HAMAP-Rule" id="MF_01331"/>
    </source>
</evidence>
<evidence type="ECO:0000256" key="3">
    <source>
        <dbReference type="ARBA" id="ARBA00022884"/>
    </source>
</evidence>
<evidence type="ECO:0000256" key="2">
    <source>
        <dbReference type="ARBA" id="ARBA00022730"/>
    </source>
</evidence>
<feature type="compositionally biased region" description="Basic and acidic residues" evidence="11">
    <location>
        <begin position="146"/>
        <end position="156"/>
    </location>
</feature>
<comment type="similarity">
    <text evidence="1 7 8">Belongs to the universal ribosomal protein uL22 family.</text>
</comment>
<dbReference type="Pfam" id="PF00237">
    <property type="entry name" value="Ribosomal_L22"/>
    <property type="match status" value="1"/>
</dbReference>
<dbReference type="GO" id="GO:0019843">
    <property type="term" value="F:rRNA binding"/>
    <property type="evidence" value="ECO:0007669"/>
    <property type="project" value="UniProtKB-UniRule"/>
</dbReference>
<evidence type="ECO:0000256" key="8">
    <source>
        <dbReference type="RuleBase" id="RU004005"/>
    </source>
</evidence>
<dbReference type="InterPro" id="IPR047867">
    <property type="entry name" value="Ribosomal_uL22_bac/org-type"/>
</dbReference>
<keyword evidence="4 7" id="KW-0689">Ribosomal protein</keyword>
<dbReference type="InterPro" id="IPR001063">
    <property type="entry name" value="Ribosomal_uL22"/>
</dbReference>
<dbReference type="HAMAP" id="MF_01331_B">
    <property type="entry name" value="Ribosomal_uL22_B"/>
    <property type="match status" value="1"/>
</dbReference>
<evidence type="ECO:0000313" key="13">
    <source>
        <dbReference type="Proteomes" id="UP000178486"/>
    </source>
</evidence>
<dbReference type="GO" id="GO:0006412">
    <property type="term" value="P:translation"/>
    <property type="evidence" value="ECO:0007669"/>
    <property type="project" value="UniProtKB-UniRule"/>
</dbReference>
<organism evidence="12 13">
    <name type="scientific">Candidatus Roizmanbacteria bacterium RIFCSPLOWO2_01_FULL_45_11</name>
    <dbReference type="NCBI Taxonomy" id="1802070"/>
    <lineage>
        <taxon>Bacteria</taxon>
        <taxon>Candidatus Roizmaniibacteriota</taxon>
    </lineage>
</organism>
<gene>
    <name evidence="7" type="primary">rplV</name>
    <name evidence="12" type="ORF">A3B56_01265</name>
</gene>
<dbReference type="NCBIfam" id="TIGR01044">
    <property type="entry name" value="rplV_bact"/>
    <property type="match status" value="1"/>
</dbReference>
<evidence type="ECO:0000256" key="1">
    <source>
        <dbReference type="ARBA" id="ARBA00009451"/>
    </source>
</evidence>
<name>A0A1F7JD93_9BACT</name>
<proteinExistence type="inferred from homology"/>
<dbReference type="Proteomes" id="UP000178486">
    <property type="component" value="Unassembled WGS sequence"/>
</dbReference>
<dbReference type="Gene3D" id="3.90.470.10">
    <property type="entry name" value="Ribosomal protein L22/L17"/>
    <property type="match status" value="1"/>
</dbReference>
<comment type="caution">
    <text evidence="12">The sequence shown here is derived from an EMBL/GenBank/DDBJ whole genome shotgun (WGS) entry which is preliminary data.</text>
</comment>
<dbReference type="EMBL" id="MGAU01000056">
    <property type="protein sequence ID" value="OGK53582.1"/>
    <property type="molecule type" value="Genomic_DNA"/>
</dbReference>
<comment type="subunit">
    <text evidence="7 9">Part of the 50S ribosomal subunit.</text>
</comment>
<dbReference type="GO" id="GO:0003735">
    <property type="term" value="F:structural constituent of ribosome"/>
    <property type="evidence" value="ECO:0007669"/>
    <property type="project" value="InterPro"/>
</dbReference>
<evidence type="ECO:0000256" key="5">
    <source>
        <dbReference type="ARBA" id="ARBA00023274"/>
    </source>
</evidence>
<dbReference type="AlphaFoldDB" id="A0A1F7JD93"/>
<keyword evidence="2 7" id="KW-0699">rRNA-binding</keyword>
<dbReference type="InterPro" id="IPR036394">
    <property type="entry name" value="Ribosomal_uL22_sf"/>
</dbReference>
<dbReference type="PANTHER" id="PTHR13501">
    <property type="entry name" value="CHLOROPLAST 50S RIBOSOMAL PROTEIN L22-RELATED"/>
    <property type="match status" value="1"/>
</dbReference>
<dbReference type="PANTHER" id="PTHR13501:SF8">
    <property type="entry name" value="LARGE RIBOSOMAL SUBUNIT PROTEIN UL22M"/>
    <property type="match status" value="1"/>
</dbReference>
<keyword evidence="3 7" id="KW-0694">RNA-binding</keyword>